<feature type="compositionally biased region" description="Basic and acidic residues" evidence="2">
    <location>
        <begin position="133"/>
        <end position="151"/>
    </location>
</feature>
<dbReference type="AlphaFoldDB" id="A0AAQ3WCE0"/>
<name>A0AAQ3WCE0_9ENTE</name>
<dbReference type="InterPro" id="IPR009459">
    <property type="entry name" value="MucBP_dom"/>
</dbReference>
<evidence type="ECO:0000313" key="4">
    <source>
        <dbReference type="EMBL" id="WYK02269.1"/>
    </source>
</evidence>
<dbReference type="EMBL" id="CP147244">
    <property type="protein sequence ID" value="WYK02269.1"/>
    <property type="molecule type" value="Genomic_DNA"/>
</dbReference>
<keyword evidence="5" id="KW-1185">Reference proteome</keyword>
<dbReference type="Gene3D" id="3.10.20.320">
    <property type="entry name" value="Putative peptidoglycan bound protein (lpxtg motif)"/>
    <property type="match status" value="1"/>
</dbReference>
<keyword evidence="1" id="KW-0677">Repeat</keyword>
<evidence type="ECO:0000256" key="1">
    <source>
        <dbReference type="ARBA" id="ARBA00022737"/>
    </source>
</evidence>
<feature type="compositionally biased region" description="Polar residues" evidence="2">
    <location>
        <begin position="152"/>
        <end position="162"/>
    </location>
</feature>
<feature type="domain" description="MucBP" evidence="3">
    <location>
        <begin position="2"/>
        <end position="21"/>
    </location>
</feature>
<dbReference type="RefSeq" id="WP_086312132.1">
    <property type="nucleotide sequence ID" value="NZ_CP147244.1"/>
</dbReference>
<dbReference type="Pfam" id="PF06458">
    <property type="entry name" value="MucBP"/>
    <property type="match status" value="2"/>
</dbReference>
<proteinExistence type="predicted"/>
<evidence type="ECO:0000313" key="5">
    <source>
        <dbReference type="Proteomes" id="UP000194948"/>
    </source>
</evidence>
<reference evidence="4 5" key="2">
    <citation type="submission" date="2024-03" db="EMBL/GenBank/DDBJ databases">
        <title>The Genome Sequence of Enterococcus sp. DIV0205d.</title>
        <authorList>
            <consortium name="The Broad Institute Genomics Platform"/>
            <consortium name="The Broad Institute Microbial Omics Core"/>
            <consortium name="The Broad Institute Genomic Center for Infectious Diseases"/>
            <person name="Earl A."/>
            <person name="Manson A."/>
            <person name="Gilmore M."/>
            <person name="Schwartman J."/>
            <person name="Shea T."/>
            <person name="Abouelleil A."/>
            <person name="Cao P."/>
            <person name="Chapman S."/>
            <person name="Cusick C."/>
            <person name="Young S."/>
            <person name="Neafsey D."/>
            <person name="Nusbaum C."/>
            <person name="Birren B."/>
        </authorList>
    </citation>
    <scope>NUCLEOTIDE SEQUENCE [LARGE SCALE GENOMIC DNA]</scope>
    <source>
        <strain evidence="4 5">7F3_DIV0205</strain>
    </source>
</reference>
<reference evidence="5" key="1">
    <citation type="submission" date="2017-05" db="EMBL/GenBank/DDBJ databases">
        <title>The Genome Sequence of EEnterococcus faecalis 9F2_4866.</title>
        <authorList>
            <consortium name="The Broad Institute Genomics Platform"/>
            <consortium name="The Broad Institute Genomic Center for Infectious Diseases"/>
            <person name="Earl A."/>
            <person name="Manson A."/>
            <person name="Schwartman J."/>
            <person name="Gilmore M."/>
            <person name="Abouelleil A."/>
            <person name="Cao P."/>
            <person name="Chapman S."/>
            <person name="Cusick C."/>
            <person name="Shea T."/>
            <person name="Young S."/>
            <person name="Neafsey D."/>
            <person name="Nusbaum C."/>
            <person name="Birren B."/>
        </authorList>
    </citation>
    <scope>NUCLEOTIDE SEQUENCE [LARGE SCALE GENOMIC DNA]</scope>
    <source>
        <strain evidence="5">7F3_DIV0205</strain>
    </source>
</reference>
<dbReference type="Proteomes" id="UP000194948">
    <property type="component" value="Chromosome"/>
</dbReference>
<feature type="compositionally biased region" description="Acidic residues" evidence="2">
    <location>
        <begin position="97"/>
        <end position="107"/>
    </location>
</feature>
<organism evidence="4 5">
    <name type="scientific">Candidatus Enterococcus palustris</name>
    <dbReference type="NCBI Taxonomy" id="1834189"/>
    <lineage>
        <taxon>Bacteria</taxon>
        <taxon>Bacillati</taxon>
        <taxon>Bacillota</taxon>
        <taxon>Bacilli</taxon>
        <taxon>Lactobacillales</taxon>
        <taxon>Enterococcaceae</taxon>
        <taxon>Enterococcus</taxon>
    </lineage>
</organism>
<feature type="region of interest" description="Disordered" evidence="2">
    <location>
        <begin position="97"/>
        <end position="163"/>
    </location>
</feature>
<feature type="domain" description="MucBP" evidence="3">
    <location>
        <begin position="30"/>
        <end position="91"/>
    </location>
</feature>
<evidence type="ECO:0000256" key="2">
    <source>
        <dbReference type="SAM" id="MobiDB-lite"/>
    </source>
</evidence>
<sequence length="202" mass="22706">MPLNHKGVFQEEAQEVLYLYETIRDEEQGTVVVKHQDLEGRQLAGESRMSGVPGSNYETSAQLINGYRVVHTPANALGTFALEEQTVIYLYDLEEPTEPIEPEEPTESETPITPKEPEDSEKHSESTESIEPDESHGKIGRTEPEQSKESGKSTNTTVSSKKANLPRTGEFLDRSLKYNGILLIIILMCMGTISKFEKRKHR</sequence>
<feature type="compositionally biased region" description="Basic and acidic residues" evidence="2">
    <location>
        <begin position="115"/>
        <end position="126"/>
    </location>
</feature>
<evidence type="ECO:0000259" key="3">
    <source>
        <dbReference type="Pfam" id="PF06458"/>
    </source>
</evidence>
<accession>A0AAQ3WCE0</accession>
<gene>
    <name evidence="4" type="ORF">A5821_003412</name>
</gene>
<protein>
    <recommendedName>
        <fullName evidence="3">MucBP domain-containing protein</fullName>
    </recommendedName>
</protein>